<keyword evidence="2" id="KW-1185">Reference proteome</keyword>
<gene>
    <name evidence="1" type="ORF">CPB84DRAFT_1852473</name>
</gene>
<accession>A0A9P5NBS6</accession>
<dbReference type="AlphaFoldDB" id="A0A9P5NBS6"/>
<evidence type="ECO:0000313" key="2">
    <source>
        <dbReference type="Proteomes" id="UP000724874"/>
    </source>
</evidence>
<evidence type="ECO:0000313" key="1">
    <source>
        <dbReference type="EMBL" id="KAF8878139.1"/>
    </source>
</evidence>
<protein>
    <submittedName>
        <fullName evidence="1">Uncharacterized protein</fullName>
    </submittedName>
</protein>
<name>A0A9P5NBS6_GYMJU</name>
<sequence length="195" mass="21926">MENSVSKLNVFNINGPGMGLLNGEFNFDFENMDFSTTFDFDEAYRQTYMSLFTYVPVTQLAEMTPQLQFSPANADLPQNFKTTHLTEISSPPSLPTLPLLSLHTYLAMSPQSLILTHPPPALPTLSMTKSKSTISKQVDSMGDINCPSCCMIMFTMALKCKQAVMKAVNTQPKNRKKMTVKDRWFYKDKNTLATL</sequence>
<proteinExistence type="predicted"/>
<dbReference type="Proteomes" id="UP000724874">
    <property type="component" value="Unassembled WGS sequence"/>
</dbReference>
<organism evidence="1 2">
    <name type="scientific">Gymnopilus junonius</name>
    <name type="common">Spectacular rustgill mushroom</name>
    <name type="synonym">Gymnopilus spectabilis subsp. junonius</name>
    <dbReference type="NCBI Taxonomy" id="109634"/>
    <lineage>
        <taxon>Eukaryota</taxon>
        <taxon>Fungi</taxon>
        <taxon>Dikarya</taxon>
        <taxon>Basidiomycota</taxon>
        <taxon>Agaricomycotina</taxon>
        <taxon>Agaricomycetes</taxon>
        <taxon>Agaricomycetidae</taxon>
        <taxon>Agaricales</taxon>
        <taxon>Agaricineae</taxon>
        <taxon>Hymenogastraceae</taxon>
        <taxon>Gymnopilus</taxon>
    </lineage>
</organism>
<comment type="caution">
    <text evidence="1">The sequence shown here is derived from an EMBL/GenBank/DDBJ whole genome shotgun (WGS) entry which is preliminary data.</text>
</comment>
<reference evidence="1" key="1">
    <citation type="submission" date="2020-11" db="EMBL/GenBank/DDBJ databases">
        <authorList>
            <consortium name="DOE Joint Genome Institute"/>
            <person name="Ahrendt S."/>
            <person name="Riley R."/>
            <person name="Andreopoulos W."/>
            <person name="LaButti K."/>
            <person name="Pangilinan J."/>
            <person name="Ruiz-duenas F.J."/>
            <person name="Barrasa J.M."/>
            <person name="Sanchez-Garcia M."/>
            <person name="Camarero S."/>
            <person name="Miyauchi S."/>
            <person name="Serrano A."/>
            <person name="Linde D."/>
            <person name="Babiker R."/>
            <person name="Drula E."/>
            <person name="Ayuso-Fernandez I."/>
            <person name="Pacheco R."/>
            <person name="Padilla G."/>
            <person name="Ferreira P."/>
            <person name="Barriuso J."/>
            <person name="Kellner H."/>
            <person name="Castanera R."/>
            <person name="Alfaro M."/>
            <person name="Ramirez L."/>
            <person name="Pisabarro A.G."/>
            <person name="Kuo A."/>
            <person name="Tritt A."/>
            <person name="Lipzen A."/>
            <person name="He G."/>
            <person name="Yan M."/>
            <person name="Ng V."/>
            <person name="Cullen D."/>
            <person name="Martin F."/>
            <person name="Rosso M.-N."/>
            <person name="Henrissat B."/>
            <person name="Hibbett D."/>
            <person name="Martinez A.T."/>
            <person name="Grigoriev I.V."/>
        </authorList>
    </citation>
    <scope>NUCLEOTIDE SEQUENCE</scope>
    <source>
        <strain evidence="1">AH 44721</strain>
    </source>
</reference>
<dbReference type="EMBL" id="JADNYJ010000162">
    <property type="protein sequence ID" value="KAF8878139.1"/>
    <property type="molecule type" value="Genomic_DNA"/>
</dbReference>